<dbReference type="Gene3D" id="1.25.40.10">
    <property type="entry name" value="Tetratricopeptide repeat domain"/>
    <property type="match status" value="1"/>
</dbReference>
<organism evidence="4 5">
    <name type="scientific">Porphyromonas cangingivalis</name>
    <dbReference type="NCBI Taxonomy" id="36874"/>
    <lineage>
        <taxon>Bacteria</taxon>
        <taxon>Pseudomonadati</taxon>
        <taxon>Bacteroidota</taxon>
        <taxon>Bacteroidia</taxon>
        <taxon>Bacteroidales</taxon>
        <taxon>Porphyromonadaceae</taxon>
        <taxon>Porphyromonas</taxon>
    </lineage>
</organism>
<accession>A0A1T4K4R4</accession>
<gene>
    <name evidence="4" type="ORF">SAMN02745205_00577</name>
</gene>
<dbReference type="Gene3D" id="3.30.1330.60">
    <property type="entry name" value="OmpA-like domain"/>
    <property type="match status" value="1"/>
</dbReference>
<sequence length="489" mass="55267">MIRRLVILSCLFLFVSAAVAQEKYKEQIQFKDLSIERLGDKVGVAVNVDVSQLMLGRDHAVIITPIIRSNQTGDAYEMKSLLVNGSRKQKFYDRAVVTGDLKSFGVPKDLIAVKRVNNSEQQISYYERAPLQGWMEDASLEVKETVIGCASCGILTDILLLKDHLFPMYIEPKYELTYIVPEAETIKRRTERFSASFGYVVNRTELRADFGDNAKEFARVDKLVKDLKDDKNITVTDIVIDGYASPEGGYKHNVYLSKGRAESFASYLTGAHALDKKMFVVNWHSEDWDGLKRAVEASSFDNKEEILAIINSNVEPDPREAKLKKLKVYTTLLRDIYPSLRRNDCAIGYTVRAFNLKEARSIIKVKPQQLSLNEMYLVAQSYGVDTPEFREVFDVAVRMFPQESVAIINASAADIESGNVQVALNRLVKINENPKAWNNLGVAYARERDWASAKKYLNRAIAQGDASARHNLEEVNKQEAQEAKGIRKN</sequence>
<dbReference type="SUPFAM" id="SSF103088">
    <property type="entry name" value="OmpA-like"/>
    <property type="match status" value="1"/>
</dbReference>
<keyword evidence="1" id="KW-0802">TPR repeat</keyword>
<dbReference type="InterPro" id="IPR036737">
    <property type="entry name" value="OmpA-like_sf"/>
</dbReference>
<dbReference type="EMBL" id="FUWL01000004">
    <property type="protein sequence ID" value="SJZ37421.1"/>
    <property type="molecule type" value="Genomic_DNA"/>
</dbReference>
<feature type="repeat" description="TPR" evidence="1">
    <location>
        <begin position="434"/>
        <end position="467"/>
    </location>
</feature>
<dbReference type="RefSeq" id="WP_025837051.1">
    <property type="nucleotide sequence ID" value="NZ_FUWL01000004.1"/>
</dbReference>
<dbReference type="Pfam" id="PF12984">
    <property type="entry name" value="DUF3868"/>
    <property type="match status" value="1"/>
</dbReference>
<dbReference type="SMART" id="SM00028">
    <property type="entry name" value="TPR"/>
    <property type="match status" value="1"/>
</dbReference>
<dbReference type="InterPro" id="IPR019734">
    <property type="entry name" value="TPR_rpt"/>
</dbReference>
<dbReference type="Proteomes" id="UP000189956">
    <property type="component" value="Unassembled WGS sequence"/>
</dbReference>
<keyword evidence="2" id="KW-0732">Signal</keyword>
<evidence type="ECO:0000313" key="4">
    <source>
        <dbReference type="EMBL" id="SJZ37421.1"/>
    </source>
</evidence>
<evidence type="ECO:0000259" key="3">
    <source>
        <dbReference type="Pfam" id="PF12984"/>
    </source>
</evidence>
<evidence type="ECO:0000256" key="1">
    <source>
        <dbReference type="PROSITE-ProRule" id="PRU00339"/>
    </source>
</evidence>
<reference evidence="4 5" key="1">
    <citation type="submission" date="2017-02" db="EMBL/GenBank/DDBJ databases">
        <authorList>
            <person name="Peterson S.W."/>
        </authorList>
    </citation>
    <scope>NUCLEOTIDE SEQUENCE [LARGE SCALE GENOMIC DNA]</scope>
    <source>
        <strain evidence="4 5">ATCC 700135</strain>
    </source>
</reference>
<proteinExistence type="predicted"/>
<dbReference type="InterPro" id="IPR024480">
    <property type="entry name" value="DUF3868"/>
</dbReference>
<evidence type="ECO:0000256" key="2">
    <source>
        <dbReference type="SAM" id="SignalP"/>
    </source>
</evidence>
<name>A0A1T4K4R4_PORCN</name>
<protein>
    <submittedName>
        <fullName evidence="4">OmpA family protein</fullName>
    </submittedName>
</protein>
<evidence type="ECO:0000313" key="5">
    <source>
        <dbReference type="Proteomes" id="UP000189956"/>
    </source>
</evidence>
<dbReference type="InterPro" id="IPR011990">
    <property type="entry name" value="TPR-like_helical_dom_sf"/>
</dbReference>
<feature type="chain" id="PRO_5010537206" evidence="2">
    <location>
        <begin position="21"/>
        <end position="489"/>
    </location>
</feature>
<feature type="signal peptide" evidence="2">
    <location>
        <begin position="1"/>
        <end position="20"/>
    </location>
</feature>
<dbReference type="AlphaFoldDB" id="A0A1T4K4R4"/>
<dbReference type="SUPFAM" id="SSF81901">
    <property type="entry name" value="HCP-like"/>
    <property type="match status" value="1"/>
</dbReference>
<feature type="domain" description="DUF3868" evidence="3">
    <location>
        <begin position="10"/>
        <end position="96"/>
    </location>
</feature>
<dbReference type="PROSITE" id="PS50005">
    <property type="entry name" value="TPR"/>
    <property type="match status" value="1"/>
</dbReference>